<name>A0A078ALK0_STYLE</name>
<accession>A0A078ALK0</accession>
<dbReference type="GO" id="GO:0003729">
    <property type="term" value="F:mRNA binding"/>
    <property type="evidence" value="ECO:0007669"/>
    <property type="project" value="TreeGrafter"/>
</dbReference>
<dbReference type="Gene3D" id="1.25.10.10">
    <property type="entry name" value="Leucine-rich Repeat Variant"/>
    <property type="match status" value="1"/>
</dbReference>
<organism evidence="5 6">
    <name type="scientific">Stylonychia lemnae</name>
    <name type="common">Ciliate</name>
    <dbReference type="NCBI Taxonomy" id="5949"/>
    <lineage>
        <taxon>Eukaryota</taxon>
        <taxon>Sar</taxon>
        <taxon>Alveolata</taxon>
        <taxon>Ciliophora</taxon>
        <taxon>Intramacronucleata</taxon>
        <taxon>Spirotrichea</taxon>
        <taxon>Stichotrichia</taxon>
        <taxon>Sporadotrichida</taxon>
        <taxon>Oxytrichidae</taxon>
        <taxon>Stylonychinae</taxon>
        <taxon>Stylonychia</taxon>
    </lineage>
</organism>
<reference evidence="5 6" key="1">
    <citation type="submission" date="2014-06" db="EMBL/GenBank/DDBJ databases">
        <authorList>
            <person name="Swart Estienne"/>
        </authorList>
    </citation>
    <scope>NUCLEOTIDE SEQUENCE [LARGE SCALE GENOMIC DNA]</scope>
    <source>
        <strain evidence="5 6">130c</strain>
    </source>
</reference>
<feature type="compositionally biased region" description="Low complexity" evidence="3">
    <location>
        <begin position="1091"/>
        <end position="1103"/>
    </location>
</feature>
<feature type="compositionally biased region" description="Polar residues" evidence="3">
    <location>
        <begin position="1120"/>
        <end position="1136"/>
    </location>
</feature>
<feature type="repeat" description="Pumilio" evidence="2">
    <location>
        <begin position="690"/>
        <end position="725"/>
    </location>
</feature>
<feature type="compositionally biased region" description="Polar residues" evidence="3">
    <location>
        <begin position="1075"/>
        <end position="1090"/>
    </location>
</feature>
<dbReference type="PROSITE" id="PS50303">
    <property type="entry name" value="PUM_HD"/>
    <property type="match status" value="1"/>
</dbReference>
<feature type="region of interest" description="Disordered" evidence="3">
    <location>
        <begin position="294"/>
        <end position="330"/>
    </location>
</feature>
<feature type="repeat" description="Pumilio" evidence="2">
    <location>
        <begin position="906"/>
        <end position="941"/>
    </location>
</feature>
<dbReference type="SMART" id="SM00025">
    <property type="entry name" value="Pumilio"/>
    <property type="match status" value="8"/>
</dbReference>
<proteinExistence type="predicted"/>
<dbReference type="InParanoid" id="A0A078ALK0"/>
<feature type="compositionally biased region" description="Polar residues" evidence="3">
    <location>
        <begin position="301"/>
        <end position="320"/>
    </location>
</feature>
<dbReference type="CDD" id="cd07920">
    <property type="entry name" value="Pumilio"/>
    <property type="match status" value="1"/>
</dbReference>
<feature type="domain" description="PUM-HD" evidence="4">
    <location>
        <begin position="668"/>
        <end position="1023"/>
    </location>
</feature>
<feature type="repeat" description="Pumilio" evidence="2">
    <location>
        <begin position="961"/>
        <end position="996"/>
    </location>
</feature>
<evidence type="ECO:0000313" key="5">
    <source>
        <dbReference type="EMBL" id="CDW83099.1"/>
    </source>
</evidence>
<feature type="repeat" description="Pumilio" evidence="2">
    <location>
        <begin position="762"/>
        <end position="797"/>
    </location>
</feature>
<dbReference type="InterPro" id="IPR011989">
    <property type="entry name" value="ARM-like"/>
</dbReference>
<dbReference type="AlphaFoldDB" id="A0A078ALK0"/>
<dbReference type="GO" id="GO:0005737">
    <property type="term" value="C:cytoplasm"/>
    <property type="evidence" value="ECO:0007669"/>
    <property type="project" value="TreeGrafter"/>
</dbReference>
<feature type="compositionally biased region" description="Polar residues" evidence="3">
    <location>
        <begin position="1049"/>
        <end position="1066"/>
    </location>
</feature>
<dbReference type="InterPro" id="IPR033712">
    <property type="entry name" value="Pumilio_RNA-bd"/>
</dbReference>
<sequence length="1148" mass="132980">MESNSKLHQHHFLPINPPLFHLNSSSSDNFEVGHILANSQDEIRTETGGNEKQFIGNLLIDDDDDEQNFNFNKDLHSQKYQIHNQNINQNQYQRQVNETHQQSEQDVVRLSPDNYKISNNQQIIYNYQQENVIKQDPVDKRNMLKYQQNLVRQDKGRVQTYDQLQEQQLWDQGRQTQPLYERLLKLGSGTLEYGQDEDPQIDGQNFTKKGYMPDDGFFNNQEFNQQSKLVNNRSGTMKIQRGQNYQQDMINDNTMSQNIENIQLQGLHLQEDIINNDSRSTKIYQNLGQLDYEFDHHSPRKSNYNRQSGPGKGDSSTTKGESIELNNCPFVNAEDTKSDYSESFINGPNSFNTAPFQSLGSVNQGNSTSYQNRQNQTGNSINISTKQQQRYSHNIGDIHSQEFNETKYRGLIAQDQFFQGINTQITINNNAMPLQNQYSRNSGPTQNPYFNQNNEQVIDRNHFGQAIRNMPQMFNQGIPNQQSDVGFLLSQLRLENQNQSMGVISPTQMPYNSGEYQNQINPVYSQFELNLNQQRSHQVISQKPQTFNYQNQLVNPQFIQQNQMSQYNMMPQQMISQQIPQRNQSFHQTGRNGMLPPTYPQQFMSQTHVIPTATQQQQQQFIPVNQVIQQNIMLQQQQNIYGRSSNVSQRSNASVLSGNQNSRPQMTQTSAFLEELKLRINSSKDITLQDLLGHFSECSLDQQCSRFIQQRLEVADDDEKQLLFNELLIDSQKLMKDVFGNYVLQKMLDYGNLNQRKMLYLQLKGNMMPLSKDQYGCRVVQKALEVLILQQQDDLINEIKPMVQVCVEDQHGNHVIQKIIEQVPSEKVQFIVDAFQQRVYEMSVHQYGCRVIQRMLEHCKEEQIRPIYREVFERVLDLTKDQYGNYVISHVLEHGAPQQKTFVINKMRKKVVQLSMHKNGSNVIEKCLQHADQNQRDELIDEIINVKLMDDAIPQKHQSSQQNCTLMDLMKDKFGNYVIQRVLEFCNDSQRKALIDKILQIATHMKKHKGHARHVFNYIEKNYKINIVFAEEEEKKGSKKSSGNERKSLNSNQTTQSLSLTLSKQGRNGKMSDANLGQSQNRMSSTSFSTNDNKSNSGNNNGQRKSKTKNKKKNINELNLVSQQSETSMGQKSNGDSMMEFDKGDQYA</sequence>
<feature type="repeat" description="Pumilio" evidence="2">
    <location>
        <begin position="834"/>
        <end position="869"/>
    </location>
</feature>
<feature type="compositionally biased region" description="Basic residues" evidence="3">
    <location>
        <begin position="1104"/>
        <end position="1113"/>
    </location>
</feature>
<keyword evidence="6" id="KW-1185">Reference proteome</keyword>
<dbReference type="PANTHER" id="PTHR12537">
    <property type="entry name" value="RNA BINDING PROTEIN PUMILIO-RELATED"/>
    <property type="match status" value="1"/>
</dbReference>
<dbReference type="EMBL" id="CCKQ01011531">
    <property type="protein sequence ID" value="CDW83099.1"/>
    <property type="molecule type" value="Genomic_DNA"/>
</dbReference>
<dbReference type="GO" id="GO:0010608">
    <property type="term" value="P:post-transcriptional regulation of gene expression"/>
    <property type="evidence" value="ECO:0007669"/>
    <property type="project" value="TreeGrafter"/>
</dbReference>
<dbReference type="InterPro" id="IPR001313">
    <property type="entry name" value="Pumilio_RNA-bd_rpt"/>
</dbReference>
<dbReference type="Pfam" id="PF00806">
    <property type="entry name" value="PUF"/>
    <property type="match status" value="8"/>
</dbReference>
<evidence type="ECO:0000256" key="3">
    <source>
        <dbReference type="SAM" id="MobiDB-lite"/>
    </source>
</evidence>
<gene>
    <name evidence="5" type="primary">Contig14223.g15157</name>
    <name evidence="5" type="ORF">STYLEM_12138</name>
</gene>
<dbReference type="PANTHER" id="PTHR12537:SF12">
    <property type="entry name" value="MATERNAL PROTEIN PUMILIO"/>
    <property type="match status" value="1"/>
</dbReference>
<dbReference type="OrthoDB" id="668540at2759"/>
<evidence type="ECO:0000256" key="1">
    <source>
        <dbReference type="ARBA" id="ARBA00022737"/>
    </source>
</evidence>
<dbReference type="Proteomes" id="UP000039865">
    <property type="component" value="Unassembled WGS sequence"/>
</dbReference>
<dbReference type="PROSITE" id="PS50302">
    <property type="entry name" value="PUM"/>
    <property type="match status" value="8"/>
</dbReference>
<protein>
    <submittedName>
        <fullName evidence="5">Pumilio puf rna-binding protein</fullName>
    </submittedName>
</protein>
<dbReference type="SUPFAM" id="SSF48371">
    <property type="entry name" value="ARM repeat"/>
    <property type="match status" value="1"/>
</dbReference>
<evidence type="ECO:0000259" key="4">
    <source>
        <dbReference type="PROSITE" id="PS50303"/>
    </source>
</evidence>
<dbReference type="InterPro" id="IPR016024">
    <property type="entry name" value="ARM-type_fold"/>
</dbReference>
<feature type="region of interest" description="Disordered" evidence="3">
    <location>
        <begin position="1034"/>
        <end position="1148"/>
    </location>
</feature>
<feature type="repeat" description="Pumilio" evidence="2">
    <location>
        <begin position="798"/>
        <end position="833"/>
    </location>
</feature>
<keyword evidence="1" id="KW-0677">Repeat</keyword>
<feature type="repeat" description="Pumilio" evidence="2">
    <location>
        <begin position="726"/>
        <end position="761"/>
    </location>
</feature>
<dbReference type="InterPro" id="IPR033133">
    <property type="entry name" value="PUM-HD"/>
</dbReference>
<feature type="region of interest" description="Disordered" evidence="3">
    <location>
        <begin position="355"/>
        <end position="377"/>
    </location>
</feature>
<evidence type="ECO:0000313" key="6">
    <source>
        <dbReference type="Proteomes" id="UP000039865"/>
    </source>
</evidence>
<evidence type="ECO:0000256" key="2">
    <source>
        <dbReference type="PROSITE-ProRule" id="PRU00317"/>
    </source>
</evidence>
<feature type="repeat" description="Pumilio" evidence="2">
    <location>
        <begin position="870"/>
        <end position="905"/>
    </location>
</feature>